<accession>A0ABY5TX92</accession>
<sequence length="412" mass="47321">MPKNKKTFIPLIATMTMPIFGIISCGNNDDFSRNNDQKNGEQIYKSNELFVNKLNNERLEISDNTISKIKEFAFDNIIKKQDDETINIEELPKSVIILNSQGFYENKKVTWNLIDNTKAFDGLEIFGNVEDKPELKAKTIIITSNQTNQDISDSILLDDFLKINIQKSTRDGSNSGSNLNNLLDRSDSSESTGSMWHNWWVFGKKQNNNIIFNSETFLNINKLEVIFGNPGDAKISNKVPKEIRIKYSDDGVNLKEVKNQNLITAEELGEFGKHHTWNGSSKVFSINFSPIKTKWINFTWVAPQNNNNQDLAIAITDMKWFGKISQNKKEDININSEIELINFENKNFILNSNNQTFKVNNLPNDISIKSKSTFVQKEEIFSNENTKIYKLISNNDLNIKNVYTLIFKKENE</sequence>
<protein>
    <recommendedName>
        <fullName evidence="3">Lipoprotein</fullName>
    </recommendedName>
</protein>
<evidence type="ECO:0008006" key="3">
    <source>
        <dbReference type="Google" id="ProtNLM"/>
    </source>
</evidence>
<dbReference type="InterPro" id="IPR008979">
    <property type="entry name" value="Galactose-bd-like_sf"/>
</dbReference>
<evidence type="ECO:0000313" key="2">
    <source>
        <dbReference type="Proteomes" id="UP001058364"/>
    </source>
</evidence>
<name>A0ABY5TX92_9BACT</name>
<dbReference type="Proteomes" id="UP001058364">
    <property type="component" value="Chromosome"/>
</dbReference>
<dbReference type="PROSITE" id="PS51257">
    <property type="entry name" value="PROKAR_LIPOPROTEIN"/>
    <property type="match status" value="1"/>
</dbReference>
<dbReference type="SUPFAM" id="SSF49785">
    <property type="entry name" value="Galactose-binding domain-like"/>
    <property type="match status" value="1"/>
</dbReference>
<evidence type="ECO:0000313" key="1">
    <source>
        <dbReference type="EMBL" id="UWD34146.1"/>
    </source>
</evidence>
<dbReference type="EMBL" id="CP103423">
    <property type="protein sequence ID" value="UWD34146.1"/>
    <property type="molecule type" value="Genomic_DNA"/>
</dbReference>
<reference evidence="1" key="1">
    <citation type="submission" date="2022-08" db="EMBL/GenBank/DDBJ databases">
        <title>Complete genome sequence of Mycoplasma molare type strain H 542.</title>
        <authorList>
            <person name="Spergser J."/>
        </authorList>
    </citation>
    <scope>NUCLEOTIDE SEQUENCE</scope>
    <source>
        <strain evidence="1">H 542</strain>
    </source>
</reference>
<gene>
    <name evidence="1" type="ORF">NX772_03610</name>
</gene>
<dbReference type="Gene3D" id="2.60.120.260">
    <property type="entry name" value="Galactose-binding domain-like"/>
    <property type="match status" value="1"/>
</dbReference>
<keyword evidence="2" id="KW-1185">Reference proteome</keyword>
<proteinExistence type="predicted"/>
<dbReference type="RefSeq" id="WP_027123405.1">
    <property type="nucleotide sequence ID" value="NZ_CP103423.1"/>
</dbReference>
<organism evidence="1 2">
    <name type="scientific">Mesomycoplasma molare</name>
    <dbReference type="NCBI Taxonomy" id="171288"/>
    <lineage>
        <taxon>Bacteria</taxon>
        <taxon>Bacillati</taxon>
        <taxon>Mycoplasmatota</taxon>
        <taxon>Mycoplasmoidales</taxon>
        <taxon>Metamycoplasmataceae</taxon>
        <taxon>Mesomycoplasma</taxon>
    </lineage>
</organism>